<protein>
    <submittedName>
        <fullName evidence="8">MFS transporter</fullName>
    </submittedName>
</protein>
<dbReference type="InterPro" id="IPR011701">
    <property type="entry name" value="MFS"/>
</dbReference>
<dbReference type="InterPro" id="IPR020846">
    <property type="entry name" value="MFS_dom"/>
</dbReference>
<feature type="transmembrane region" description="Helical" evidence="6">
    <location>
        <begin position="235"/>
        <end position="256"/>
    </location>
</feature>
<dbReference type="EMBL" id="JAUTIX010000006">
    <property type="protein sequence ID" value="MDP0399361.1"/>
    <property type="molecule type" value="Genomic_DNA"/>
</dbReference>
<keyword evidence="3 6" id="KW-0812">Transmembrane</keyword>
<evidence type="ECO:0000259" key="7">
    <source>
        <dbReference type="PROSITE" id="PS50850"/>
    </source>
</evidence>
<dbReference type="InterPro" id="IPR036259">
    <property type="entry name" value="MFS_trans_sf"/>
</dbReference>
<name>A0AA90NBP6_9ACTN</name>
<dbReference type="SUPFAM" id="SSF103473">
    <property type="entry name" value="MFS general substrate transporter"/>
    <property type="match status" value="1"/>
</dbReference>
<evidence type="ECO:0000256" key="1">
    <source>
        <dbReference type="ARBA" id="ARBA00004651"/>
    </source>
</evidence>
<feature type="transmembrane region" description="Helical" evidence="6">
    <location>
        <begin position="293"/>
        <end position="310"/>
    </location>
</feature>
<dbReference type="AlphaFoldDB" id="A0AA90NBP6"/>
<dbReference type="PROSITE" id="PS50850">
    <property type="entry name" value="MFS"/>
    <property type="match status" value="1"/>
</dbReference>
<comment type="subcellular location">
    <subcellularLocation>
        <location evidence="1">Cell membrane</location>
        <topology evidence="1">Multi-pass membrane protein</topology>
    </subcellularLocation>
</comment>
<feature type="transmembrane region" description="Helical" evidence="6">
    <location>
        <begin position="156"/>
        <end position="178"/>
    </location>
</feature>
<dbReference type="GO" id="GO:0022857">
    <property type="term" value="F:transmembrane transporter activity"/>
    <property type="evidence" value="ECO:0007669"/>
    <property type="project" value="InterPro"/>
</dbReference>
<feature type="transmembrane region" description="Helical" evidence="6">
    <location>
        <begin position="202"/>
        <end position="223"/>
    </location>
</feature>
<evidence type="ECO:0000256" key="3">
    <source>
        <dbReference type="ARBA" id="ARBA00022692"/>
    </source>
</evidence>
<evidence type="ECO:0000313" key="9">
    <source>
        <dbReference type="Proteomes" id="UP001178281"/>
    </source>
</evidence>
<feature type="transmembrane region" description="Helical" evidence="6">
    <location>
        <begin position="331"/>
        <end position="350"/>
    </location>
</feature>
<keyword evidence="2" id="KW-1003">Cell membrane</keyword>
<reference evidence="8" key="1">
    <citation type="submission" date="2023-08" db="EMBL/GenBank/DDBJ databases">
        <title>The draft genome of Tsukamurella strandjordii strain 050030.</title>
        <authorList>
            <person name="Zhao F."/>
            <person name="Feng Y."/>
            <person name="Zong Z."/>
        </authorList>
    </citation>
    <scope>NUCLEOTIDE SEQUENCE</scope>
    <source>
        <strain evidence="8">050030</strain>
    </source>
</reference>
<feature type="transmembrane region" description="Helical" evidence="6">
    <location>
        <begin position="95"/>
        <end position="116"/>
    </location>
</feature>
<feature type="transmembrane region" description="Helical" evidence="6">
    <location>
        <begin position="268"/>
        <end position="287"/>
    </location>
</feature>
<keyword evidence="9" id="KW-1185">Reference proteome</keyword>
<comment type="caution">
    <text evidence="8">The sequence shown here is derived from an EMBL/GenBank/DDBJ whole genome shotgun (WGS) entry which is preliminary data.</text>
</comment>
<gene>
    <name evidence="8" type="ORF">Q7X28_15660</name>
</gene>
<evidence type="ECO:0000313" key="8">
    <source>
        <dbReference type="EMBL" id="MDP0399361.1"/>
    </source>
</evidence>
<keyword evidence="4 6" id="KW-1133">Transmembrane helix</keyword>
<evidence type="ECO:0000256" key="2">
    <source>
        <dbReference type="ARBA" id="ARBA00022475"/>
    </source>
</evidence>
<dbReference type="Proteomes" id="UP001178281">
    <property type="component" value="Unassembled WGS sequence"/>
</dbReference>
<keyword evidence="5 6" id="KW-0472">Membrane</keyword>
<proteinExistence type="predicted"/>
<feature type="transmembrane region" description="Helical" evidence="6">
    <location>
        <begin position="128"/>
        <end position="150"/>
    </location>
</feature>
<organism evidence="8 9">
    <name type="scientific">Tsukamurella strandjordii</name>
    <dbReference type="NCBI Taxonomy" id="147577"/>
    <lineage>
        <taxon>Bacteria</taxon>
        <taxon>Bacillati</taxon>
        <taxon>Actinomycetota</taxon>
        <taxon>Actinomycetes</taxon>
        <taxon>Mycobacteriales</taxon>
        <taxon>Tsukamurellaceae</taxon>
        <taxon>Tsukamurella</taxon>
    </lineage>
</organism>
<evidence type="ECO:0000256" key="5">
    <source>
        <dbReference type="ARBA" id="ARBA00023136"/>
    </source>
</evidence>
<evidence type="ECO:0000256" key="6">
    <source>
        <dbReference type="SAM" id="Phobius"/>
    </source>
</evidence>
<sequence length="386" mass="38877">MPAWLFVLFGAGFVLYTDDYVIAGILPEIATDLGVSEGQAGQLITAFSLTVAVAAPVSAIAFARLPRRRLFAGGLLVFVAANAAASFATSFPLLLGLRIVAALAAASVTPALFAFAAQHAPPDRSGRYLAVVSLGVTGSIAAGVPIGTWISGTVGWQATFATMAAAGAVVLVAMLAVLPRDEGGSTPPPLAEQFATLRSRPVALGLAANWALMTGSMMLYTYLAPYLAATTSAGLDARTLTFALSGIAGAVGIWLGGSAADRWGADRALVVGIGAVAACMIALWLLWLARPMPFPLVLVVATAWAGFAFWNTPVIQARLFALAGPVAPQALALNTSGTHLGVAAGGALGGTLLGTLGIGALPLAAAVAALLSLALIARADSTSDTL</sequence>
<dbReference type="RefSeq" id="WP_305112028.1">
    <property type="nucleotide sequence ID" value="NZ_JAUTIX010000006.1"/>
</dbReference>
<feature type="transmembrane region" description="Helical" evidence="6">
    <location>
        <begin position="356"/>
        <end position="377"/>
    </location>
</feature>
<dbReference type="Gene3D" id="1.20.1250.20">
    <property type="entry name" value="MFS general substrate transporter like domains"/>
    <property type="match status" value="1"/>
</dbReference>
<feature type="domain" description="Major facilitator superfamily (MFS) profile" evidence="7">
    <location>
        <begin position="4"/>
        <end position="383"/>
    </location>
</feature>
<dbReference type="CDD" id="cd17324">
    <property type="entry name" value="MFS_NepI_like"/>
    <property type="match status" value="1"/>
</dbReference>
<feature type="transmembrane region" description="Helical" evidence="6">
    <location>
        <begin position="39"/>
        <end position="63"/>
    </location>
</feature>
<dbReference type="InterPro" id="IPR050189">
    <property type="entry name" value="MFS_Efflux_Transporters"/>
</dbReference>
<evidence type="ECO:0000256" key="4">
    <source>
        <dbReference type="ARBA" id="ARBA00022989"/>
    </source>
</evidence>
<dbReference type="Pfam" id="PF07690">
    <property type="entry name" value="MFS_1"/>
    <property type="match status" value="1"/>
</dbReference>
<dbReference type="PANTHER" id="PTHR43124:SF10">
    <property type="entry name" value="PURINE EFFLUX PUMP PBUE"/>
    <property type="match status" value="1"/>
</dbReference>
<accession>A0AA90NBP6</accession>
<dbReference type="PANTHER" id="PTHR43124">
    <property type="entry name" value="PURINE EFFLUX PUMP PBUE"/>
    <property type="match status" value="1"/>
</dbReference>
<dbReference type="GO" id="GO:0005886">
    <property type="term" value="C:plasma membrane"/>
    <property type="evidence" value="ECO:0007669"/>
    <property type="project" value="UniProtKB-SubCell"/>
</dbReference>
<feature type="transmembrane region" description="Helical" evidence="6">
    <location>
        <begin position="70"/>
        <end position="89"/>
    </location>
</feature>